<feature type="domain" description="ABC transmembrane type-1" evidence="8">
    <location>
        <begin position="101"/>
        <end position="300"/>
    </location>
</feature>
<accession>A0A1B1Z1W1</accession>
<dbReference type="Pfam" id="PF00528">
    <property type="entry name" value="BPD_transp_1"/>
    <property type="match status" value="1"/>
</dbReference>
<evidence type="ECO:0000256" key="1">
    <source>
        <dbReference type="ARBA" id="ARBA00004651"/>
    </source>
</evidence>
<comment type="subcellular location">
    <subcellularLocation>
        <location evidence="1 7">Cell membrane</location>
        <topology evidence="1 7">Multi-pass membrane protein</topology>
    </subcellularLocation>
</comment>
<dbReference type="AlphaFoldDB" id="A0A1B1Z1W1"/>
<evidence type="ECO:0000256" key="4">
    <source>
        <dbReference type="ARBA" id="ARBA00022692"/>
    </source>
</evidence>
<name>A0A1B1Z1W1_9BACL</name>
<evidence type="ECO:0000256" key="3">
    <source>
        <dbReference type="ARBA" id="ARBA00022475"/>
    </source>
</evidence>
<reference evidence="9 10" key="1">
    <citation type="submission" date="2016-08" db="EMBL/GenBank/DDBJ databases">
        <title>Complete genome sequence of Fictibacillus arsenicus G25-54, a strain with toxicity to nematodes and a potential arsenic-resistance activity.</title>
        <authorList>
            <person name="Zheng Z."/>
        </authorList>
    </citation>
    <scope>NUCLEOTIDE SEQUENCE [LARGE SCALE GENOMIC DNA]</scope>
    <source>
        <strain evidence="9 10">G25-54</strain>
    </source>
</reference>
<dbReference type="InterPro" id="IPR000515">
    <property type="entry name" value="MetI-like"/>
</dbReference>
<protein>
    <recommendedName>
        <fullName evidence="8">ABC transmembrane type-1 domain-containing protein</fullName>
    </recommendedName>
</protein>
<organism evidence="9 10">
    <name type="scientific">Fictibacillus arsenicus</name>
    <dbReference type="NCBI Taxonomy" id="255247"/>
    <lineage>
        <taxon>Bacteria</taxon>
        <taxon>Bacillati</taxon>
        <taxon>Bacillota</taxon>
        <taxon>Bacilli</taxon>
        <taxon>Bacillales</taxon>
        <taxon>Fictibacillaceae</taxon>
        <taxon>Fictibacillus</taxon>
    </lineage>
</organism>
<dbReference type="GO" id="GO:0055085">
    <property type="term" value="P:transmembrane transport"/>
    <property type="evidence" value="ECO:0007669"/>
    <property type="project" value="InterPro"/>
</dbReference>
<feature type="transmembrane region" description="Helical" evidence="7">
    <location>
        <begin position="138"/>
        <end position="163"/>
    </location>
</feature>
<evidence type="ECO:0000256" key="5">
    <source>
        <dbReference type="ARBA" id="ARBA00022989"/>
    </source>
</evidence>
<evidence type="ECO:0000313" key="9">
    <source>
        <dbReference type="EMBL" id="ANX11400.1"/>
    </source>
</evidence>
<keyword evidence="4 7" id="KW-0812">Transmembrane</keyword>
<dbReference type="EMBL" id="CP016761">
    <property type="protein sequence ID" value="ANX11400.1"/>
    <property type="molecule type" value="Genomic_DNA"/>
</dbReference>
<keyword evidence="2 7" id="KW-0813">Transport</keyword>
<keyword evidence="5 7" id="KW-1133">Transmembrane helix</keyword>
<dbReference type="SUPFAM" id="SSF161098">
    <property type="entry name" value="MetI-like"/>
    <property type="match status" value="1"/>
</dbReference>
<evidence type="ECO:0000256" key="2">
    <source>
        <dbReference type="ARBA" id="ARBA00022448"/>
    </source>
</evidence>
<sequence length="317" mass="36362">MVVSVLRHGLNFSLPIIGVFFIGALPYLFFSNVQGIEAVARLLQSGALKNALFLNQDLGFYFDAYIHKIGVLMVKIMTFSNVEYYESQQLKYMFPTILPYFYFSLKLVVSAFFLAIGSAVVFALLIKSLPGRIQKAVRFFFFSLESLPDIFLITMIQYMIILIYRNTGELLMPIVHSNQEPIFFLPVLCLAILPTLFIVRTLLFLLDDEDSKIYVEFARAKGIKYSLILYVHMLRNSLISLFYHTKTIYWLMISTLFIVEYIMAIPGITKFMLNNGPTTPDVVTVSVLLMFVPFYIIFTAISYSINFKLGRNEEEAA</sequence>
<feature type="transmembrane region" description="Helical" evidence="7">
    <location>
        <begin position="183"/>
        <end position="206"/>
    </location>
</feature>
<dbReference type="KEGG" id="far:ABE41_005225"/>
<dbReference type="PANTHER" id="PTHR30465:SF44">
    <property type="entry name" value="ABC-TYPE DIPEPTIDE_OLIGOPEPTIDE TRANSPORT SYSTEM, PERMEASE COMPONENT"/>
    <property type="match status" value="1"/>
</dbReference>
<evidence type="ECO:0000256" key="6">
    <source>
        <dbReference type="ARBA" id="ARBA00023136"/>
    </source>
</evidence>
<feature type="transmembrane region" description="Helical" evidence="7">
    <location>
        <begin position="100"/>
        <end position="126"/>
    </location>
</feature>
<dbReference type="Proteomes" id="UP000077412">
    <property type="component" value="Chromosome"/>
</dbReference>
<evidence type="ECO:0000259" key="8">
    <source>
        <dbReference type="PROSITE" id="PS50928"/>
    </source>
</evidence>
<dbReference type="InterPro" id="IPR035906">
    <property type="entry name" value="MetI-like_sf"/>
</dbReference>
<gene>
    <name evidence="9" type="ORF">ABE41_005225</name>
</gene>
<keyword evidence="10" id="KW-1185">Reference proteome</keyword>
<dbReference type="OrthoDB" id="2958608at2"/>
<feature type="transmembrane region" description="Helical" evidence="7">
    <location>
        <begin position="249"/>
        <end position="273"/>
    </location>
</feature>
<comment type="similarity">
    <text evidence="7">Belongs to the binding-protein-dependent transport system permease family.</text>
</comment>
<evidence type="ECO:0000256" key="7">
    <source>
        <dbReference type="RuleBase" id="RU363032"/>
    </source>
</evidence>
<dbReference type="RefSeq" id="WP_066287201.1">
    <property type="nucleotide sequence ID" value="NZ_CP016761.1"/>
</dbReference>
<keyword evidence="6 7" id="KW-0472">Membrane</keyword>
<dbReference type="STRING" id="255247.ABE41_005225"/>
<dbReference type="GO" id="GO:0005886">
    <property type="term" value="C:plasma membrane"/>
    <property type="evidence" value="ECO:0007669"/>
    <property type="project" value="UniProtKB-SubCell"/>
</dbReference>
<feature type="transmembrane region" description="Helical" evidence="7">
    <location>
        <begin position="285"/>
        <end position="305"/>
    </location>
</feature>
<evidence type="ECO:0000313" key="10">
    <source>
        <dbReference type="Proteomes" id="UP000077412"/>
    </source>
</evidence>
<proteinExistence type="inferred from homology"/>
<dbReference type="PROSITE" id="PS50928">
    <property type="entry name" value="ABC_TM1"/>
    <property type="match status" value="1"/>
</dbReference>
<dbReference type="CDD" id="cd06261">
    <property type="entry name" value="TM_PBP2"/>
    <property type="match status" value="1"/>
</dbReference>
<dbReference type="PANTHER" id="PTHR30465">
    <property type="entry name" value="INNER MEMBRANE ABC TRANSPORTER"/>
    <property type="match status" value="1"/>
</dbReference>
<keyword evidence="3" id="KW-1003">Cell membrane</keyword>
<feature type="transmembrane region" description="Helical" evidence="7">
    <location>
        <begin position="12"/>
        <end position="30"/>
    </location>
</feature>